<gene>
    <name evidence="1" type="ORF">J2S11_003999</name>
</gene>
<dbReference type="EMBL" id="JAUSTY010000023">
    <property type="protein sequence ID" value="MDQ0168069.1"/>
    <property type="molecule type" value="Genomic_DNA"/>
</dbReference>
<evidence type="ECO:0000313" key="2">
    <source>
        <dbReference type="Proteomes" id="UP001235840"/>
    </source>
</evidence>
<name>A0ABT9W498_9BACI</name>
<evidence type="ECO:0000313" key="1">
    <source>
        <dbReference type="EMBL" id="MDQ0168069.1"/>
    </source>
</evidence>
<dbReference type="Proteomes" id="UP001235840">
    <property type="component" value="Unassembled WGS sequence"/>
</dbReference>
<reference evidence="1 2" key="1">
    <citation type="submission" date="2023-07" db="EMBL/GenBank/DDBJ databases">
        <title>Genomic Encyclopedia of Type Strains, Phase IV (KMG-IV): sequencing the most valuable type-strain genomes for metagenomic binning, comparative biology and taxonomic classification.</title>
        <authorList>
            <person name="Goeker M."/>
        </authorList>
    </citation>
    <scope>NUCLEOTIDE SEQUENCE [LARGE SCALE GENOMIC DNA]</scope>
    <source>
        <strain evidence="1 2">DSM 12751</strain>
    </source>
</reference>
<organism evidence="1 2">
    <name type="scientific">Caldalkalibacillus horti</name>
    <dbReference type="NCBI Taxonomy" id="77523"/>
    <lineage>
        <taxon>Bacteria</taxon>
        <taxon>Bacillati</taxon>
        <taxon>Bacillota</taxon>
        <taxon>Bacilli</taxon>
        <taxon>Bacillales</taxon>
        <taxon>Bacillaceae</taxon>
        <taxon>Caldalkalibacillus</taxon>
    </lineage>
</organism>
<keyword evidence="2" id="KW-1185">Reference proteome</keyword>
<comment type="caution">
    <text evidence="1">The sequence shown here is derived from an EMBL/GenBank/DDBJ whole genome shotgun (WGS) entry which is preliminary data.</text>
</comment>
<protein>
    <submittedName>
        <fullName evidence="1">Uncharacterized protein</fullName>
    </submittedName>
</protein>
<accession>A0ABT9W498</accession>
<proteinExistence type="predicted"/>
<sequence>MRSTLTNNYAFFKTKLTLDAERLLMCSAFFFFKIELEKIELFRYTKH</sequence>